<dbReference type="RefSeq" id="WP_156230288.1">
    <property type="nucleotide sequence ID" value="NZ_CP046455.1"/>
</dbReference>
<dbReference type="KEGG" id="cok:COCCU_03790"/>
<protein>
    <submittedName>
        <fullName evidence="2">Helix-turn-helix domain protein</fullName>
    </submittedName>
</protein>
<evidence type="ECO:0000313" key="2">
    <source>
        <dbReference type="EMBL" id="QGU06707.1"/>
    </source>
</evidence>
<dbReference type="NCBIfam" id="TIGR01764">
    <property type="entry name" value="excise"/>
    <property type="match status" value="1"/>
</dbReference>
<dbReference type="EMBL" id="CP046455">
    <property type="protein sequence ID" value="QGU06707.1"/>
    <property type="molecule type" value="Genomic_DNA"/>
</dbReference>
<dbReference type="InterPro" id="IPR010093">
    <property type="entry name" value="SinI_DNA-bd"/>
</dbReference>
<dbReference type="Pfam" id="PF12728">
    <property type="entry name" value="HTH_17"/>
    <property type="match status" value="1"/>
</dbReference>
<reference evidence="2 3" key="1">
    <citation type="submission" date="2019-11" db="EMBL/GenBank/DDBJ databases">
        <title>Complete genome sequence of Corynebacterium kalinowskii 1959, a novel Corynebacterium species isolated from soil of a small paddock in Vilsendorf, Germany.</title>
        <authorList>
            <person name="Schaffert L."/>
            <person name="Ruwe M."/>
            <person name="Milse J."/>
            <person name="Hanuschka K."/>
            <person name="Ortseifen V."/>
            <person name="Droste J."/>
            <person name="Brandt D."/>
            <person name="Schlueter L."/>
            <person name="Kutter Y."/>
            <person name="Vinke S."/>
            <person name="Viehoefer P."/>
            <person name="Jacob L."/>
            <person name="Luebke N.-C."/>
            <person name="Schulte-Berndt E."/>
            <person name="Hain C."/>
            <person name="Linder M."/>
            <person name="Schmidt P."/>
            <person name="Wollenschlaeger L."/>
            <person name="Luttermann T."/>
            <person name="Thieme E."/>
            <person name="Hassa J."/>
            <person name="Haak M."/>
            <person name="Wittchen M."/>
            <person name="Mentz A."/>
            <person name="Persicke M."/>
            <person name="Busche T."/>
            <person name="Ruckert C."/>
        </authorList>
    </citation>
    <scope>NUCLEOTIDE SEQUENCE [LARGE SCALE GENOMIC DNA]</scope>
    <source>
        <strain evidence="2 3">2039</strain>
    </source>
</reference>
<feature type="domain" description="Helix-turn-helix" evidence="1">
    <location>
        <begin position="6"/>
        <end position="53"/>
    </location>
</feature>
<name>A0A6B8W442_9CORY</name>
<gene>
    <name evidence="2" type="ORF">COCCU_03790</name>
</gene>
<dbReference type="GO" id="GO:0003677">
    <property type="term" value="F:DNA binding"/>
    <property type="evidence" value="ECO:0007669"/>
    <property type="project" value="InterPro"/>
</dbReference>
<evidence type="ECO:0000313" key="3">
    <source>
        <dbReference type="Proteomes" id="UP000424462"/>
    </source>
</evidence>
<accession>A0A6B8W442</accession>
<keyword evidence="3" id="KW-1185">Reference proteome</keyword>
<dbReference type="InterPro" id="IPR041657">
    <property type="entry name" value="HTH_17"/>
</dbReference>
<proteinExistence type="predicted"/>
<dbReference type="Proteomes" id="UP000424462">
    <property type="component" value="Chromosome"/>
</dbReference>
<evidence type="ECO:0000259" key="1">
    <source>
        <dbReference type="Pfam" id="PF12728"/>
    </source>
</evidence>
<dbReference type="AlphaFoldDB" id="A0A6B8W442"/>
<sequence>MEYGTWLTTDEAASYLRCSPSHVRRELRRKNLQGVLLGQTYRIRREWADEYLEGLAA</sequence>
<organism evidence="2 3">
    <name type="scientific">Corynebacterium occultum</name>
    <dbReference type="NCBI Taxonomy" id="2675219"/>
    <lineage>
        <taxon>Bacteria</taxon>
        <taxon>Bacillati</taxon>
        <taxon>Actinomycetota</taxon>
        <taxon>Actinomycetes</taxon>
        <taxon>Mycobacteriales</taxon>
        <taxon>Corynebacteriaceae</taxon>
        <taxon>Corynebacterium</taxon>
    </lineage>
</organism>